<dbReference type="Gene3D" id="3.40.50.720">
    <property type="entry name" value="NAD(P)-binding Rossmann-like Domain"/>
    <property type="match status" value="1"/>
</dbReference>
<dbReference type="InterPro" id="IPR020904">
    <property type="entry name" value="Sc_DH/Rdtase_CS"/>
</dbReference>
<comment type="caution">
    <text evidence="4">The sequence shown here is derived from an EMBL/GenBank/DDBJ whole genome shotgun (WGS) entry which is preliminary data.</text>
</comment>
<dbReference type="GO" id="GO:0016616">
    <property type="term" value="F:oxidoreductase activity, acting on the CH-OH group of donors, NAD or NADP as acceptor"/>
    <property type="evidence" value="ECO:0007669"/>
    <property type="project" value="UniProtKB-ARBA"/>
</dbReference>
<dbReference type="Proteomes" id="UP001165289">
    <property type="component" value="Unassembled WGS sequence"/>
</dbReference>
<reference evidence="4 5" key="1">
    <citation type="journal article" date="2023" name="BMC Biol.">
        <title>The compact genome of the sponge Oopsacas minuta (Hexactinellida) is lacking key metazoan core genes.</title>
        <authorList>
            <person name="Santini S."/>
            <person name="Schenkelaars Q."/>
            <person name="Jourda C."/>
            <person name="Duchesne M."/>
            <person name="Belahbib H."/>
            <person name="Rocher C."/>
            <person name="Selva M."/>
            <person name="Riesgo A."/>
            <person name="Vervoort M."/>
            <person name="Leys S.P."/>
            <person name="Kodjabachian L."/>
            <person name="Le Bivic A."/>
            <person name="Borchiellini C."/>
            <person name="Claverie J.M."/>
            <person name="Renard E."/>
        </authorList>
    </citation>
    <scope>NUCLEOTIDE SEQUENCE [LARGE SCALE GENOMIC DNA]</scope>
    <source>
        <strain evidence="4">SPO-2</strain>
    </source>
</reference>
<sequence length="254" mass="28000">MATSQLIQISKEWIGKVALVTGASAGIGLQLLKSLTNSGIRCVGCARNISKIEELSNGVIAHRCDVSNDTEVKFMFEMLREKLGGVDILINNAGLSHYSPLLTGSTEEWREMLQVNILGLSICTREFLQQLKSRLVETGYVVNLCSMSGHRVLTDPNYHFYAATKYAVTALTEGLRQELRATGSGVKVSQISPGLVDTEFKGRAMKDMTAAKVYYESNPVLTCEDISQSVLYLLSTPQHVSVHDILMRPTRELK</sequence>
<dbReference type="AlphaFoldDB" id="A0AAV7JRD1"/>
<dbReference type="InterPro" id="IPR036291">
    <property type="entry name" value="NAD(P)-bd_dom_sf"/>
</dbReference>
<dbReference type="FunFam" id="3.40.50.720:FF:000047">
    <property type="entry name" value="NADP-dependent L-serine/L-allo-threonine dehydrogenase"/>
    <property type="match status" value="1"/>
</dbReference>
<dbReference type="PRINTS" id="PR00081">
    <property type="entry name" value="GDHRDH"/>
</dbReference>
<comment type="similarity">
    <text evidence="1 3">Belongs to the short-chain dehydrogenases/reductases (SDR) family.</text>
</comment>
<organism evidence="4 5">
    <name type="scientific">Oopsacas minuta</name>
    <dbReference type="NCBI Taxonomy" id="111878"/>
    <lineage>
        <taxon>Eukaryota</taxon>
        <taxon>Metazoa</taxon>
        <taxon>Porifera</taxon>
        <taxon>Hexactinellida</taxon>
        <taxon>Hexasterophora</taxon>
        <taxon>Lyssacinosida</taxon>
        <taxon>Leucopsacidae</taxon>
        <taxon>Oopsacas</taxon>
    </lineage>
</organism>
<evidence type="ECO:0000313" key="5">
    <source>
        <dbReference type="Proteomes" id="UP001165289"/>
    </source>
</evidence>
<proteinExistence type="inferred from homology"/>
<evidence type="ECO:0000256" key="2">
    <source>
        <dbReference type="ARBA" id="ARBA00023002"/>
    </source>
</evidence>
<evidence type="ECO:0000256" key="1">
    <source>
        <dbReference type="ARBA" id="ARBA00006484"/>
    </source>
</evidence>
<dbReference type="PANTHER" id="PTHR43115:SF4">
    <property type="entry name" value="DEHYDROGENASE_REDUCTASE SDR FAMILY MEMBER 11"/>
    <property type="match status" value="1"/>
</dbReference>
<gene>
    <name evidence="4" type="ORF">LOD99_5616</name>
</gene>
<dbReference type="PRINTS" id="PR00080">
    <property type="entry name" value="SDRFAMILY"/>
</dbReference>
<evidence type="ECO:0000313" key="4">
    <source>
        <dbReference type="EMBL" id="KAI6651039.1"/>
    </source>
</evidence>
<dbReference type="PANTHER" id="PTHR43115">
    <property type="entry name" value="DEHYDROGENASE/REDUCTASE SDR FAMILY MEMBER 11"/>
    <property type="match status" value="1"/>
</dbReference>
<dbReference type="Pfam" id="PF00106">
    <property type="entry name" value="adh_short"/>
    <property type="match status" value="1"/>
</dbReference>
<dbReference type="PROSITE" id="PS00061">
    <property type="entry name" value="ADH_SHORT"/>
    <property type="match status" value="1"/>
</dbReference>
<evidence type="ECO:0000256" key="3">
    <source>
        <dbReference type="RuleBase" id="RU000363"/>
    </source>
</evidence>
<dbReference type="EMBL" id="JAKMXF010000308">
    <property type="protein sequence ID" value="KAI6651039.1"/>
    <property type="molecule type" value="Genomic_DNA"/>
</dbReference>
<protein>
    <submittedName>
        <fullName evidence="4">Dehydrogenase/reductase SDR family member 11</fullName>
    </submittedName>
</protein>
<dbReference type="InterPro" id="IPR002347">
    <property type="entry name" value="SDR_fam"/>
</dbReference>
<name>A0AAV7JRD1_9METZ</name>
<dbReference type="SUPFAM" id="SSF51735">
    <property type="entry name" value="NAD(P)-binding Rossmann-fold domains"/>
    <property type="match status" value="1"/>
</dbReference>
<keyword evidence="2" id="KW-0560">Oxidoreductase</keyword>
<keyword evidence="5" id="KW-1185">Reference proteome</keyword>
<accession>A0AAV7JRD1</accession>